<dbReference type="SUPFAM" id="SSF55826">
    <property type="entry name" value="YbaK/ProRS associated domain"/>
    <property type="match status" value="1"/>
</dbReference>
<gene>
    <name evidence="3" type="ORF">METZ01_LOCUS152341</name>
</gene>
<dbReference type="InterPro" id="IPR036754">
    <property type="entry name" value="YbaK/aa-tRNA-synt-asso_dom_sf"/>
</dbReference>
<dbReference type="EMBL" id="UINC01024905">
    <property type="protein sequence ID" value="SVA99487.1"/>
    <property type="molecule type" value="Genomic_DNA"/>
</dbReference>
<dbReference type="InterPro" id="IPR007214">
    <property type="entry name" value="YbaK/aa-tRNA-synth-assoc-dom"/>
</dbReference>
<comment type="similarity">
    <text evidence="1">Belongs to the PRORSD1 family.</text>
</comment>
<evidence type="ECO:0000256" key="1">
    <source>
        <dbReference type="ARBA" id="ARBA00010201"/>
    </source>
</evidence>
<dbReference type="InterPro" id="IPR040285">
    <property type="entry name" value="ProX/PRXD1"/>
</dbReference>
<dbReference type="Gene3D" id="3.90.960.10">
    <property type="entry name" value="YbaK/aminoacyl-tRNA synthetase-associated domain"/>
    <property type="match status" value="1"/>
</dbReference>
<accession>A0A382AEU9</accession>
<dbReference type="GO" id="GO:0002161">
    <property type="term" value="F:aminoacyl-tRNA deacylase activity"/>
    <property type="evidence" value="ECO:0007669"/>
    <property type="project" value="InterPro"/>
</dbReference>
<dbReference type="FunFam" id="3.90.960.10:FF:000005">
    <property type="entry name" value="Putative prolyl-tRNA synthetase"/>
    <property type="match status" value="1"/>
</dbReference>
<dbReference type="Pfam" id="PF04073">
    <property type="entry name" value="tRNA_edit"/>
    <property type="match status" value="1"/>
</dbReference>
<feature type="domain" description="YbaK/aminoacyl-tRNA synthetase-associated" evidence="2">
    <location>
        <begin position="23"/>
        <end position="147"/>
    </location>
</feature>
<evidence type="ECO:0000259" key="2">
    <source>
        <dbReference type="Pfam" id="PF04073"/>
    </source>
</evidence>
<sequence>MITKNQLLQKLNDSQVAFQLHEHEPLFTVGDSEKKRGNIKGVHTKNLFLKNKKNKYFLFSCEESRSVDLKKLSKSLVLGNLSFAKEDALKKYLNISPGSVTPFGLLNDSENKVNFFLDNGLTQGDQINFHPLENTATITMQVKDFVNFLLENKKKVNIFDFKSYTLIK</sequence>
<dbReference type="PANTHER" id="PTHR31423:SF3">
    <property type="entry name" value="PROLYL-TRNA SYNTHETASE ASSOCIATED DOMAIN-CONTAINING PROTEIN 1-RELATED"/>
    <property type="match status" value="1"/>
</dbReference>
<dbReference type="CDD" id="cd04335">
    <property type="entry name" value="PrdX_deacylase"/>
    <property type="match status" value="1"/>
</dbReference>
<dbReference type="AlphaFoldDB" id="A0A382AEU9"/>
<name>A0A382AEU9_9ZZZZ</name>
<organism evidence="3">
    <name type="scientific">marine metagenome</name>
    <dbReference type="NCBI Taxonomy" id="408172"/>
    <lineage>
        <taxon>unclassified sequences</taxon>
        <taxon>metagenomes</taxon>
        <taxon>ecological metagenomes</taxon>
    </lineage>
</organism>
<protein>
    <recommendedName>
        <fullName evidence="2">YbaK/aminoacyl-tRNA synthetase-associated domain-containing protein</fullName>
    </recommendedName>
</protein>
<evidence type="ECO:0000313" key="3">
    <source>
        <dbReference type="EMBL" id="SVA99487.1"/>
    </source>
</evidence>
<reference evidence="3" key="1">
    <citation type="submission" date="2018-05" db="EMBL/GenBank/DDBJ databases">
        <authorList>
            <person name="Lanie J.A."/>
            <person name="Ng W.-L."/>
            <person name="Kazmierczak K.M."/>
            <person name="Andrzejewski T.M."/>
            <person name="Davidsen T.M."/>
            <person name="Wayne K.J."/>
            <person name="Tettelin H."/>
            <person name="Glass J.I."/>
            <person name="Rusch D."/>
            <person name="Podicherti R."/>
            <person name="Tsui H.-C.T."/>
            <person name="Winkler M.E."/>
        </authorList>
    </citation>
    <scope>NUCLEOTIDE SEQUENCE</scope>
</reference>
<proteinExistence type="inferred from homology"/>
<dbReference type="PANTHER" id="PTHR31423">
    <property type="entry name" value="YBAK DOMAIN-CONTAINING PROTEIN"/>
    <property type="match status" value="1"/>
</dbReference>